<evidence type="ECO:0000313" key="2">
    <source>
        <dbReference type="Proteomes" id="UP000233551"/>
    </source>
</evidence>
<comment type="caution">
    <text evidence="1">The sequence shown here is derived from an EMBL/GenBank/DDBJ whole genome shotgun (WGS) entry which is preliminary data.</text>
</comment>
<dbReference type="Proteomes" id="UP000233551">
    <property type="component" value="Unassembled WGS sequence"/>
</dbReference>
<dbReference type="AlphaFoldDB" id="A0A2I0KEW5"/>
<name>A0A2I0KEW5_PUNGR</name>
<keyword evidence="2" id="KW-1185">Reference proteome</keyword>
<reference evidence="1 2" key="1">
    <citation type="submission" date="2017-11" db="EMBL/GenBank/DDBJ databases">
        <title>De-novo sequencing of pomegranate (Punica granatum L.) genome.</title>
        <authorList>
            <person name="Akparov Z."/>
            <person name="Amiraslanov A."/>
            <person name="Hajiyeva S."/>
            <person name="Abbasov M."/>
            <person name="Kaur K."/>
            <person name="Hamwieh A."/>
            <person name="Solovyev V."/>
            <person name="Salamov A."/>
            <person name="Braich B."/>
            <person name="Kosarev P."/>
            <person name="Mahmoud A."/>
            <person name="Hajiyev E."/>
            <person name="Babayeva S."/>
            <person name="Izzatullayeva V."/>
            <person name="Mammadov A."/>
            <person name="Mammadov A."/>
            <person name="Sharifova S."/>
            <person name="Ojaghi J."/>
            <person name="Eynullazada K."/>
            <person name="Bayramov B."/>
            <person name="Abdulazimova A."/>
            <person name="Shahmuradov I."/>
        </authorList>
    </citation>
    <scope>NUCLEOTIDE SEQUENCE [LARGE SCALE GENOMIC DNA]</scope>
    <source>
        <strain evidence="2">cv. AG2017</strain>
        <tissue evidence="1">Leaf</tissue>
    </source>
</reference>
<proteinExistence type="predicted"/>
<gene>
    <name evidence="1" type="ORF">CRG98_012590</name>
</gene>
<organism evidence="1 2">
    <name type="scientific">Punica granatum</name>
    <name type="common">Pomegranate</name>
    <dbReference type="NCBI Taxonomy" id="22663"/>
    <lineage>
        <taxon>Eukaryota</taxon>
        <taxon>Viridiplantae</taxon>
        <taxon>Streptophyta</taxon>
        <taxon>Embryophyta</taxon>
        <taxon>Tracheophyta</taxon>
        <taxon>Spermatophyta</taxon>
        <taxon>Magnoliopsida</taxon>
        <taxon>eudicotyledons</taxon>
        <taxon>Gunneridae</taxon>
        <taxon>Pentapetalae</taxon>
        <taxon>rosids</taxon>
        <taxon>malvids</taxon>
        <taxon>Myrtales</taxon>
        <taxon>Lythraceae</taxon>
        <taxon>Punica</taxon>
    </lineage>
</organism>
<dbReference type="EMBL" id="PGOL01000645">
    <property type="protein sequence ID" value="PKI67052.1"/>
    <property type="molecule type" value="Genomic_DNA"/>
</dbReference>
<protein>
    <submittedName>
        <fullName evidence="1">Uncharacterized protein</fullName>
    </submittedName>
</protein>
<sequence>MVGRKNGSHPTAFWRHILQSSSVKSGVHRASEYSGYDSVKLVLFTANLLLANPLVAFGNRASSVTFSNLLKLVAVASEMFTSYFQAYVSYLMVEKIGSYLRIPSLALEMDAGFALSRAQISAAEEEPVHLLCCALPCLGGGKPSEVVDRVFGIQSREQVVDVLVKAWAHLQIKSSS</sequence>
<evidence type="ECO:0000313" key="1">
    <source>
        <dbReference type="EMBL" id="PKI67052.1"/>
    </source>
</evidence>
<accession>A0A2I0KEW5</accession>